<evidence type="ECO:0000313" key="1">
    <source>
        <dbReference type="EMBL" id="WWC87717.1"/>
    </source>
</evidence>
<keyword evidence="2" id="KW-1185">Reference proteome</keyword>
<gene>
    <name evidence="1" type="ORF">L201_002609</name>
</gene>
<dbReference type="EMBL" id="CP144100">
    <property type="protein sequence ID" value="WWC87717.1"/>
    <property type="molecule type" value="Genomic_DNA"/>
</dbReference>
<protein>
    <submittedName>
        <fullName evidence="1">Uncharacterized protein</fullName>
    </submittedName>
</protein>
<organism evidence="1 2">
    <name type="scientific">Kwoniella dendrophila CBS 6074</name>
    <dbReference type="NCBI Taxonomy" id="1295534"/>
    <lineage>
        <taxon>Eukaryota</taxon>
        <taxon>Fungi</taxon>
        <taxon>Dikarya</taxon>
        <taxon>Basidiomycota</taxon>
        <taxon>Agaricomycotina</taxon>
        <taxon>Tremellomycetes</taxon>
        <taxon>Tremellales</taxon>
        <taxon>Cryptococcaceae</taxon>
        <taxon>Kwoniella</taxon>
    </lineage>
</organism>
<proteinExistence type="predicted"/>
<dbReference type="Proteomes" id="UP001355207">
    <property type="component" value="Chromosome 3"/>
</dbReference>
<dbReference type="RefSeq" id="XP_066074480.1">
    <property type="nucleotide sequence ID" value="XM_066218383.1"/>
</dbReference>
<sequence>MSIVKTYNHLDAHGGHKAAYSPDDVWKGPRIGYFRNEKQTIYSAFDFYNLFSLPQLSTTTFFSFKDSNPNALSEEQWHKDHPPTGVYNVEPHPLKDLVSFVVIFENAHPAWEEDKEIWVHSKVDIFLKDHDGDKKNFDRPLPVFLGNRSKLGKFVFEGWMTMELAEIVPPNSKELMRMLQAKQDFKSYQPHGRTSEKWKESLAFQWIKLKFTPTDETYKSPAKMGKGEAARYSLKIGGLEEELEIFKKLEKEGK</sequence>
<reference evidence="1 2" key="1">
    <citation type="submission" date="2024-01" db="EMBL/GenBank/DDBJ databases">
        <title>Comparative genomics of Cryptococcus and Kwoniella reveals pathogenesis evolution and contrasting modes of karyotype evolution via chromosome fusion or intercentromeric recombination.</title>
        <authorList>
            <person name="Coelho M.A."/>
            <person name="David-Palma M."/>
            <person name="Shea T."/>
            <person name="Bowers K."/>
            <person name="McGinley-Smith S."/>
            <person name="Mohammad A.W."/>
            <person name="Gnirke A."/>
            <person name="Yurkov A.M."/>
            <person name="Nowrousian M."/>
            <person name="Sun S."/>
            <person name="Cuomo C.A."/>
            <person name="Heitman J."/>
        </authorList>
    </citation>
    <scope>NUCLEOTIDE SEQUENCE [LARGE SCALE GENOMIC DNA]</scope>
    <source>
        <strain evidence="1 2">CBS 6074</strain>
    </source>
</reference>
<dbReference type="AlphaFoldDB" id="A0AAX4JSW4"/>
<dbReference type="GeneID" id="91093281"/>
<name>A0AAX4JSW4_9TREE</name>
<accession>A0AAX4JSW4</accession>
<evidence type="ECO:0000313" key="2">
    <source>
        <dbReference type="Proteomes" id="UP001355207"/>
    </source>
</evidence>